<comment type="caution">
    <text evidence="13">The sequence shown here is derived from an EMBL/GenBank/DDBJ whole genome shotgun (WGS) entry which is preliminary data.</text>
</comment>
<dbReference type="FunFam" id="3.50.30.30:FF:000005">
    <property type="entry name" value="subtilisin-like protease SBT1.5"/>
    <property type="match status" value="1"/>
</dbReference>
<keyword evidence="14" id="KW-1185">Reference proteome</keyword>
<comment type="similarity">
    <text evidence="1 7">Belongs to the peptidase S8 family.</text>
</comment>
<feature type="domain" description="PA" evidence="10">
    <location>
        <begin position="456"/>
        <end position="531"/>
    </location>
</feature>
<dbReference type="Gene3D" id="2.60.40.2310">
    <property type="match status" value="1"/>
</dbReference>
<dbReference type="InterPro" id="IPR037045">
    <property type="entry name" value="S8pro/Inhibitor_I9_sf"/>
</dbReference>
<organism evidence="13 14">
    <name type="scientific">Adiantum capillus-veneris</name>
    <name type="common">Maidenhair fern</name>
    <dbReference type="NCBI Taxonomy" id="13818"/>
    <lineage>
        <taxon>Eukaryota</taxon>
        <taxon>Viridiplantae</taxon>
        <taxon>Streptophyta</taxon>
        <taxon>Embryophyta</taxon>
        <taxon>Tracheophyta</taxon>
        <taxon>Polypodiopsida</taxon>
        <taxon>Polypodiidae</taxon>
        <taxon>Polypodiales</taxon>
        <taxon>Pteridineae</taxon>
        <taxon>Pteridaceae</taxon>
        <taxon>Vittarioideae</taxon>
        <taxon>Adiantum</taxon>
    </lineage>
</organism>
<dbReference type="Gene3D" id="3.30.70.80">
    <property type="entry name" value="Peptidase S8 propeptide/proteinase inhibitor I9"/>
    <property type="match status" value="1"/>
</dbReference>
<feature type="domain" description="Subtilisin-like protease fibronectin type-III" evidence="12">
    <location>
        <begin position="732"/>
        <end position="836"/>
    </location>
</feature>
<dbReference type="Gene3D" id="3.50.30.30">
    <property type="match status" value="1"/>
</dbReference>
<dbReference type="SUPFAM" id="SSF52743">
    <property type="entry name" value="Subtilisin-like"/>
    <property type="match status" value="1"/>
</dbReference>
<dbReference type="InterPro" id="IPR015500">
    <property type="entry name" value="Peptidase_S8_subtilisin-rel"/>
</dbReference>
<keyword evidence="3" id="KW-0732">Signal</keyword>
<accession>A0A9D4V4A4</accession>
<dbReference type="InterPro" id="IPR003137">
    <property type="entry name" value="PA_domain"/>
</dbReference>
<sequence length="842" mass="89407">LHGGAYWRIGSKGCMVLYNRKPKDRSMRPRGAKMGMGLWVYIYIVVVLLNVGRNNIVCGIIEEVPVPAKPAEGAPSPASNRSSLQTYLVHVPANKKPSRFASLHQWHLSLLASALGLSIPSSAEERLLYSYQIAMQGFAALLTATEVRKLRQIASIEVAFEDSNVEILTTRTPAFLSLATSPIGSAAGIWPASKHGADVIIGLLDTGIWPERSSFRDNAGFSPVPPRWKGFCESSPSFNSSRCNRKLIGARTFVRGFKVAASGSLVGFPSPRDSHGHGTHTSSIAAGMFVPDASLSGAAIGTASGMAPHSRIAMYKVCWNSSCFNSDILAGFDAAILDGVDVISVSIGGTIAHPFYKDAIAIGAFSAMAKGIITSCSAGNAGPTLGSTTSVAPWIFSIAASSVDREFPAPVILGNGKQYKGMSFWHTKVKDDPHEQLRLVYAGDVVVPGGNASLARECMSSDVLSSDAIKGKIVLCVDHDGKNEEAKGFAVFKAGGIGMILGNGVSKGEDLTSLSHHILPATLVGHSSVKEILQYIKSTNNPTAHVQFLGTKLGIRPAPMMAAFSSRGPNLIAPDILKPDITAPGVNILAAWTGFQAPSGLAEDRRREVFNIVSGTSMSCPHVAGVTALLKAIHPTWSPAAIRSALMTTAKVTDNTGLAIADAWTGTAADPTAYGAGHIDPSMAFKPGLVYDITTQDYTDFLCSQNYTEAMIGVFVGAGICNRARSPNKAGDLNYPSFSVVYNQNKGNAFEATFTRTLTNVGIASSAYTAIVKSPTNVSVVVMPNKLFFERVGQKISFSITFRAEAQEFVFPQKAALSFGSLAWTDGVHQVRSSISFWRFST</sequence>
<evidence type="ECO:0000256" key="8">
    <source>
        <dbReference type="SAM" id="Phobius"/>
    </source>
</evidence>
<keyword evidence="8" id="KW-0812">Transmembrane</keyword>
<dbReference type="FunFam" id="3.40.50.200:FF:000006">
    <property type="entry name" value="Subtilisin-like protease SBT1.5"/>
    <property type="match status" value="1"/>
</dbReference>
<dbReference type="PRINTS" id="PR00723">
    <property type="entry name" value="SUBTILISIN"/>
</dbReference>
<feature type="non-terminal residue" evidence="13">
    <location>
        <position position="1"/>
    </location>
</feature>
<dbReference type="InterPro" id="IPR041469">
    <property type="entry name" value="Subtilisin-like_FN3"/>
</dbReference>
<dbReference type="Pfam" id="PF05922">
    <property type="entry name" value="Inhibitor_I9"/>
    <property type="match status" value="1"/>
</dbReference>
<feature type="transmembrane region" description="Helical" evidence="8">
    <location>
        <begin position="31"/>
        <end position="51"/>
    </location>
</feature>
<dbReference type="PANTHER" id="PTHR10795">
    <property type="entry name" value="PROPROTEIN CONVERTASE SUBTILISIN/KEXIN"/>
    <property type="match status" value="1"/>
</dbReference>
<keyword evidence="2 7" id="KW-0645">Protease</keyword>
<dbReference type="AlphaFoldDB" id="A0A9D4V4A4"/>
<dbReference type="InterPro" id="IPR023828">
    <property type="entry name" value="Peptidase_S8_Ser-AS"/>
</dbReference>
<dbReference type="EMBL" id="JABFUD020000006">
    <property type="protein sequence ID" value="KAI5079116.1"/>
    <property type="molecule type" value="Genomic_DNA"/>
</dbReference>
<evidence type="ECO:0000259" key="10">
    <source>
        <dbReference type="Pfam" id="PF02225"/>
    </source>
</evidence>
<dbReference type="CDD" id="cd04852">
    <property type="entry name" value="Peptidases_S8_3"/>
    <property type="match status" value="1"/>
</dbReference>
<feature type="domain" description="Peptidase S8/S53" evidence="9">
    <location>
        <begin position="196"/>
        <end position="657"/>
    </location>
</feature>
<dbReference type="InterPro" id="IPR036852">
    <property type="entry name" value="Peptidase_S8/S53_dom_sf"/>
</dbReference>
<evidence type="ECO:0000259" key="11">
    <source>
        <dbReference type="Pfam" id="PF05922"/>
    </source>
</evidence>
<evidence type="ECO:0000256" key="3">
    <source>
        <dbReference type="ARBA" id="ARBA00022729"/>
    </source>
</evidence>
<dbReference type="InterPro" id="IPR000209">
    <property type="entry name" value="Peptidase_S8/S53_dom"/>
</dbReference>
<proteinExistence type="inferred from homology"/>
<dbReference type="GO" id="GO:0006508">
    <property type="term" value="P:proteolysis"/>
    <property type="evidence" value="ECO:0007669"/>
    <property type="project" value="UniProtKB-KW"/>
</dbReference>
<dbReference type="Gene3D" id="3.40.50.200">
    <property type="entry name" value="Peptidase S8/S53 domain"/>
    <property type="match status" value="1"/>
</dbReference>
<keyword evidence="8" id="KW-0472">Membrane</keyword>
<dbReference type="InterPro" id="IPR034197">
    <property type="entry name" value="Peptidases_S8_3"/>
</dbReference>
<reference evidence="13" key="1">
    <citation type="submission" date="2021-01" db="EMBL/GenBank/DDBJ databases">
        <title>Adiantum capillus-veneris genome.</title>
        <authorList>
            <person name="Fang Y."/>
            <person name="Liao Q."/>
        </authorList>
    </citation>
    <scope>NUCLEOTIDE SEQUENCE</scope>
    <source>
        <strain evidence="13">H3</strain>
        <tissue evidence="13">Leaf</tissue>
    </source>
</reference>
<feature type="active site" description="Charge relay system" evidence="6 7">
    <location>
        <position position="205"/>
    </location>
</feature>
<dbReference type="GO" id="GO:0004252">
    <property type="term" value="F:serine-type endopeptidase activity"/>
    <property type="evidence" value="ECO:0007669"/>
    <property type="project" value="UniProtKB-UniRule"/>
</dbReference>
<keyword evidence="4 7" id="KW-0378">Hydrolase</keyword>
<name>A0A9D4V4A4_ADICA</name>
<feature type="domain" description="Inhibitor I9" evidence="11">
    <location>
        <begin position="86"/>
        <end position="167"/>
    </location>
</feature>
<evidence type="ECO:0000313" key="13">
    <source>
        <dbReference type="EMBL" id="KAI5079116.1"/>
    </source>
</evidence>
<feature type="active site" description="Charge relay system" evidence="6 7">
    <location>
        <position position="617"/>
    </location>
</feature>
<evidence type="ECO:0000259" key="12">
    <source>
        <dbReference type="Pfam" id="PF17766"/>
    </source>
</evidence>
<dbReference type="Pfam" id="PF02225">
    <property type="entry name" value="PA"/>
    <property type="match status" value="1"/>
</dbReference>
<evidence type="ECO:0000256" key="7">
    <source>
        <dbReference type="PROSITE-ProRule" id="PRU01240"/>
    </source>
</evidence>
<keyword evidence="5 7" id="KW-0720">Serine protease</keyword>
<dbReference type="InterPro" id="IPR010259">
    <property type="entry name" value="S8pro/Inhibitor_I9"/>
</dbReference>
<evidence type="ECO:0000256" key="6">
    <source>
        <dbReference type="PIRSR" id="PIRSR615500-1"/>
    </source>
</evidence>
<dbReference type="OrthoDB" id="10256524at2759"/>
<dbReference type="Proteomes" id="UP000886520">
    <property type="component" value="Chromosome 6"/>
</dbReference>
<dbReference type="PROSITE" id="PS00138">
    <property type="entry name" value="SUBTILASE_SER"/>
    <property type="match status" value="1"/>
</dbReference>
<evidence type="ECO:0000313" key="14">
    <source>
        <dbReference type="Proteomes" id="UP000886520"/>
    </source>
</evidence>
<dbReference type="CDD" id="cd02120">
    <property type="entry name" value="PA_subtilisin_like"/>
    <property type="match status" value="1"/>
</dbReference>
<dbReference type="Pfam" id="PF00082">
    <property type="entry name" value="Peptidase_S8"/>
    <property type="match status" value="1"/>
</dbReference>
<evidence type="ECO:0000256" key="5">
    <source>
        <dbReference type="ARBA" id="ARBA00022825"/>
    </source>
</evidence>
<feature type="active site" description="Charge relay system" evidence="6 7">
    <location>
        <position position="277"/>
    </location>
</feature>
<keyword evidence="8" id="KW-1133">Transmembrane helix</keyword>
<evidence type="ECO:0000259" key="9">
    <source>
        <dbReference type="Pfam" id="PF00082"/>
    </source>
</evidence>
<dbReference type="PROSITE" id="PS51892">
    <property type="entry name" value="SUBTILASE"/>
    <property type="match status" value="1"/>
</dbReference>
<dbReference type="InterPro" id="IPR045051">
    <property type="entry name" value="SBT"/>
</dbReference>
<protein>
    <submittedName>
        <fullName evidence="13">Uncharacterized protein</fullName>
    </submittedName>
</protein>
<gene>
    <name evidence="13" type="ORF">GOP47_0006787</name>
</gene>
<dbReference type="Pfam" id="PF17766">
    <property type="entry name" value="fn3_6"/>
    <property type="match status" value="1"/>
</dbReference>
<evidence type="ECO:0000256" key="1">
    <source>
        <dbReference type="ARBA" id="ARBA00011073"/>
    </source>
</evidence>
<evidence type="ECO:0000256" key="4">
    <source>
        <dbReference type="ARBA" id="ARBA00022801"/>
    </source>
</evidence>
<evidence type="ECO:0000256" key="2">
    <source>
        <dbReference type="ARBA" id="ARBA00022670"/>
    </source>
</evidence>